<evidence type="ECO:0000313" key="1">
    <source>
        <dbReference type="EMBL" id="KAI9907052.1"/>
    </source>
</evidence>
<keyword evidence="2" id="KW-1185">Reference proteome</keyword>
<proteinExistence type="predicted"/>
<comment type="caution">
    <text evidence="1">The sequence shown here is derived from an EMBL/GenBank/DDBJ whole genome shotgun (WGS) entry which is preliminary data.</text>
</comment>
<dbReference type="Proteomes" id="UP001163321">
    <property type="component" value="Chromosome 8"/>
</dbReference>
<accession>A0ACC0VL55</accession>
<evidence type="ECO:0000313" key="2">
    <source>
        <dbReference type="Proteomes" id="UP001163321"/>
    </source>
</evidence>
<dbReference type="EMBL" id="CM047587">
    <property type="protein sequence ID" value="KAI9907052.1"/>
    <property type="molecule type" value="Genomic_DNA"/>
</dbReference>
<reference evidence="1 2" key="1">
    <citation type="journal article" date="2022" name="bioRxiv">
        <title>The genome of the oomycete Peronosclerospora sorghi, a cosmopolitan pathogen of maize and sorghum, is inflated with dispersed pseudogenes.</title>
        <authorList>
            <person name="Fletcher K."/>
            <person name="Martin F."/>
            <person name="Isakeit T."/>
            <person name="Cavanaugh K."/>
            <person name="Magill C."/>
            <person name="Michelmore R."/>
        </authorList>
    </citation>
    <scope>NUCLEOTIDE SEQUENCE [LARGE SCALE GENOMIC DNA]</scope>
    <source>
        <strain evidence="1">P6</strain>
    </source>
</reference>
<organism evidence="1 2">
    <name type="scientific">Peronosclerospora sorghi</name>
    <dbReference type="NCBI Taxonomy" id="230839"/>
    <lineage>
        <taxon>Eukaryota</taxon>
        <taxon>Sar</taxon>
        <taxon>Stramenopiles</taxon>
        <taxon>Oomycota</taxon>
        <taxon>Peronosporomycetes</taxon>
        <taxon>Peronosporales</taxon>
        <taxon>Peronosporaceae</taxon>
        <taxon>Peronosclerospora</taxon>
    </lineage>
</organism>
<name>A0ACC0VL55_9STRA</name>
<gene>
    <name evidence="1" type="ORF">PsorP6_003099</name>
</gene>
<protein>
    <submittedName>
        <fullName evidence="1">Uncharacterized protein</fullName>
    </submittedName>
</protein>
<sequence>MTPVELIKAMSKAFSEEAAALLVFKTSFSSDPYIAGLAKKLPEALLNVWKKEEKTPDDVFKIL</sequence>